<keyword evidence="3" id="KW-1185">Reference proteome</keyword>
<dbReference type="OrthoDB" id="312228at2759"/>
<accession>A0A8J8NQ19</accession>
<feature type="signal peptide" evidence="1">
    <location>
        <begin position="1"/>
        <end position="20"/>
    </location>
</feature>
<keyword evidence="1" id="KW-0732">Signal</keyword>
<dbReference type="PANTHER" id="PTHR35190:SF1">
    <property type="entry name" value="PEPTIDASE C45 HYDROLASE DOMAIN-CONTAINING PROTEIN"/>
    <property type="match status" value="1"/>
</dbReference>
<comment type="caution">
    <text evidence="2">The sequence shown here is derived from an EMBL/GenBank/DDBJ whole genome shotgun (WGS) entry which is preliminary data.</text>
</comment>
<sequence length="436" mass="49132">MRILSVLSLAIVGFATTVYSRPAGCHGERNEAPVFEGPATALKSVPNGESWLMKDGNDFAYLAKLRGSPFDMGFAYGQLFSAELRDQIKNGEYMYPAIAYGIMEEFGVPMQLLSVLDQGILLRIAQLMMDINWIVAAPWIPQRYVDELQGMAEGAGMDVQELKRMNILPELTQAHCSVVGAWGVATKDNRLLHLRALDWDAFSPINKYPSVILYEPSEPGSSPFANIGYLGLIGTLTALSKAGVSAGEKVMIVNDWESYPQNPEITYWGKPWMFVLRDTVQFSKNLAEVQTSLESAQRTMKIHGGWASAADMSFRGMDYAANYVNLYDDKNYPLYENISHPQLDGVFFLDKHVQPSDDYCMASILREQHGEITPETMYRDIVGYQRTGDNKWTVMDPVSQEIWVAWSQFEAEVNAFERSPIHINLNDYWTETTFLE</sequence>
<dbReference type="Proteomes" id="UP000785679">
    <property type="component" value="Unassembled WGS sequence"/>
</dbReference>
<feature type="chain" id="PRO_5035221228" evidence="1">
    <location>
        <begin position="21"/>
        <end position="436"/>
    </location>
</feature>
<dbReference type="InterPro" id="IPR047794">
    <property type="entry name" value="C45_proenzyme-like"/>
</dbReference>
<proteinExistence type="predicted"/>
<dbReference type="Gene3D" id="3.60.60.10">
    <property type="entry name" value="Penicillin V Acylase, Chain A"/>
    <property type="match status" value="1"/>
</dbReference>
<evidence type="ECO:0000313" key="3">
    <source>
        <dbReference type="Proteomes" id="UP000785679"/>
    </source>
</evidence>
<evidence type="ECO:0000256" key="1">
    <source>
        <dbReference type="SAM" id="SignalP"/>
    </source>
</evidence>
<gene>
    <name evidence="2" type="ORF">FGO68_gene7343</name>
</gene>
<dbReference type="AlphaFoldDB" id="A0A8J8NQ19"/>
<reference evidence="2" key="1">
    <citation type="submission" date="2019-06" db="EMBL/GenBank/DDBJ databases">
        <authorList>
            <person name="Zheng W."/>
        </authorList>
    </citation>
    <scope>NUCLEOTIDE SEQUENCE</scope>
    <source>
        <strain evidence="2">QDHG01</strain>
    </source>
</reference>
<dbReference type="NCBIfam" id="NF040521">
    <property type="entry name" value="C45_proenzyme"/>
    <property type="match status" value="1"/>
</dbReference>
<evidence type="ECO:0000313" key="2">
    <source>
        <dbReference type="EMBL" id="TNV78958.1"/>
    </source>
</evidence>
<organism evidence="2 3">
    <name type="scientific">Halteria grandinella</name>
    <dbReference type="NCBI Taxonomy" id="5974"/>
    <lineage>
        <taxon>Eukaryota</taxon>
        <taxon>Sar</taxon>
        <taxon>Alveolata</taxon>
        <taxon>Ciliophora</taxon>
        <taxon>Intramacronucleata</taxon>
        <taxon>Spirotrichea</taxon>
        <taxon>Stichotrichia</taxon>
        <taxon>Sporadotrichida</taxon>
        <taxon>Halteriidae</taxon>
        <taxon>Halteria</taxon>
    </lineage>
</organism>
<dbReference type="Gene3D" id="1.10.10.2120">
    <property type="match status" value="1"/>
</dbReference>
<dbReference type="InterPro" id="IPR047803">
    <property type="entry name" value="DCD1A/B-like"/>
</dbReference>
<name>A0A8J8NQ19_HALGN</name>
<dbReference type="PANTHER" id="PTHR35190">
    <property type="entry name" value="PROTEIN DCD1B"/>
    <property type="match status" value="1"/>
</dbReference>
<dbReference type="EMBL" id="RRYP01009601">
    <property type="protein sequence ID" value="TNV78958.1"/>
    <property type="molecule type" value="Genomic_DNA"/>
</dbReference>
<protein>
    <submittedName>
        <fullName evidence="2">Uncharacterized protein</fullName>
    </submittedName>
</protein>